<gene>
    <name evidence="3" type="ORF">SLEP1_g7847</name>
</gene>
<dbReference type="InterPro" id="IPR011948">
    <property type="entry name" value="Dullard_phosphatase"/>
</dbReference>
<evidence type="ECO:0000313" key="3">
    <source>
        <dbReference type="EMBL" id="GKU94343.1"/>
    </source>
</evidence>
<dbReference type="InterPro" id="IPR036412">
    <property type="entry name" value="HAD-like_sf"/>
</dbReference>
<feature type="compositionally biased region" description="Basic residues" evidence="1">
    <location>
        <begin position="1"/>
        <end position="32"/>
    </location>
</feature>
<evidence type="ECO:0000256" key="1">
    <source>
        <dbReference type="SAM" id="MobiDB-lite"/>
    </source>
</evidence>
<protein>
    <recommendedName>
        <fullName evidence="2">FCP1 homology domain-containing protein</fullName>
    </recommendedName>
</protein>
<reference evidence="3 4" key="1">
    <citation type="journal article" date="2021" name="Commun. Biol.">
        <title>The genome of Shorea leprosula (Dipterocarpaceae) highlights the ecological relevance of drought in aseasonal tropical rainforests.</title>
        <authorList>
            <person name="Ng K.K.S."/>
            <person name="Kobayashi M.J."/>
            <person name="Fawcett J.A."/>
            <person name="Hatakeyama M."/>
            <person name="Paape T."/>
            <person name="Ng C.H."/>
            <person name="Ang C.C."/>
            <person name="Tnah L.H."/>
            <person name="Lee C.T."/>
            <person name="Nishiyama T."/>
            <person name="Sese J."/>
            <person name="O'Brien M.J."/>
            <person name="Copetti D."/>
            <person name="Mohd Noor M.I."/>
            <person name="Ong R.C."/>
            <person name="Putra M."/>
            <person name="Sireger I.Z."/>
            <person name="Indrioko S."/>
            <person name="Kosugi Y."/>
            <person name="Izuno A."/>
            <person name="Isagi Y."/>
            <person name="Lee S.L."/>
            <person name="Shimizu K.K."/>
        </authorList>
    </citation>
    <scope>NUCLEOTIDE SEQUENCE [LARGE SCALE GENOMIC DNA]</scope>
    <source>
        <strain evidence="3">214</strain>
    </source>
</reference>
<dbReference type="InterPro" id="IPR004274">
    <property type="entry name" value="FCP1_dom"/>
</dbReference>
<proteinExistence type="predicted"/>
<dbReference type="PROSITE" id="PS50969">
    <property type="entry name" value="FCP1"/>
    <property type="match status" value="1"/>
</dbReference>
<dbReference type="FunFam" id="3.40.50.1000:FF:000093">
    <property type="entry name" value="NLI interacting factor-like phosphatase family protein"/>
    <property type="match status" value="1"/>
</dbReference>
<dbReference type="EMBL" id="BPVZ01000008">
    <property type="protein sequence ID" value="GKU94343.1"/>
    <property type="molecule type" value="Genomic_DNA"/>
</dbReference>
<dbReference type="SUPFAM" id="SSF56784">
    <property type="entry name" value="HAD-like"/>
    <property type="match status" value="1"/>
</dbReference>
<dbReference type="InterPro" id="IPR023214">
    <property type="entry name" value="HAD_sf"/>
</dbReference>
<dbReference type="GO" id="GO:0016791">
    <property type="term" value="F:phosphatase activity"/>
    <property type="evidence" value="ECO:0007669"/>
    <property type="project" value="InterPro"/>
</dbReference>
<dbReference type="NCBIfam" id="TIGR02251">
    <property type="entry name" value="HIF-SF_euk"/>
    <property type="match status" value="1"/>
</dbReference>
<feature type="domain" description="FCP1 homology" evidence="2">
    <location>
        <begin position="121"/>
        <end position="280"/>
    </location>
</feature>
<dbReference type="InterPro" id="IPR050365">
    <property type="entry name" value="TIM50"/>
</dbReference>
<evidence type="ECO:0000313" key="4">
    <source>
        <dbReference type="Proteomes" id="UP001054252"/>
    </source>
</evidence>
<dbReference type="PANTHER" id="PTHR12210">
    <property type="entry name" value="DULLARD PROTEIN PHOSPHATASE"/>
    <property type="match status" value="1"/>
</dbReference>
<feature type="region of interest" description="Disordered" evidence="1">
    <location>
        <begin position="1"/>
        <end position="37"/>
    </location>
</feature>
<comment type="caution">
    <text evidence="3">The sequence shown here is derived from an EMBL/GenBank/DDBJ whole genome shotgun (WGS) entry which is preliminary data.</text>
</comment>
<sequence length="312" mass="35951">MVSKIIKRTPPKSVKRQKRRCHSHHHRKRSSSSKKTASVSFISSINKSLLTCRRRLIKLFNKLSRFGTPNRSHRGFKILTQEETEFDPESRLDFDLELKPSLLVPRALLFDEDQFRLPPLVSEKKGTIFLDLDETLVHSSTDLPQKRYDFVVRPVIEGQVMNFYVLKRPGVDKFLEEISKKYEVVVFTAGLEQYASKVLDVLDPKGLISHRLYRHSCRNLNGTYVKDLSEVGRDLRRVVIVDDNPNSYSLQPENAIPIIPFLDDDKDSELEKLVGFFQGCDRFDDIRDAVKQYLGGGAVHSLAERSNDICLF</sequence>
<dbReference type="CDD" id="cd07521">
    <property type="entry name" value="HAD_FCP1-like"/>
    <property type="match status" value="1"/>
</dbReference>
<accession>A0AAV5HZR3</accession>
<dbReference type="SMART" id="SM00577">
    <property type="entry name" value="CPDc"/>
    <property type="match status" value="1"/>
</dbReference>
<organism evidence="3 4">
    <name type="scientific">Rubroshorea leprosula</name>
    <dbReference type="NCBI Taxonomy" id="152421"/>
    <lineage>
        <taxon>Eukaryota</taxon>
        <taxon>Viridiplantae</taxon>
        <taxon>Streptophyta</taxon>
        <taxon>Embryophyta</taxon>
        <taxon>Tracheophyta</taxon>
        <taxon>Spermatophyta</taxon>
        <taxon>Magnoliopsida</taxon>
        <taxon>eudicotyledons</taxon>
        <taxon>Gunneridae</taxon>
        <taxon>Pentapetalae</taxon>
        <taxon>rosids</taxon>
        <taxon>malvids</taxon>
        <taxon>Malvales</taxon>
        <taxon>Dipterocarpaceae</taxon>
        <taxon>Rubroshorea</taxon>
    </lineage>
</organism>
<evidence type="ECO:0000259" key="2">
    <source>
        <dbReference type="PROSITE" id="PS50969"/>
    </source>
</evidence>
<dbReference type="AlphaFoldDB" id="A0AAV5HZR3"/>
<keyword evidence="4" id="KW-1185">Reference proteome</keyword>
<name>A0AAV5HZR3_9ROSI</name>
<dbReference type="Pfam" id="PF03031">
    <property type="entry name" value="NIF"/>
    <property type="match status" value="1"/>
</dbReference>
<dbReference type="Gene3D" id="3.40.50.1000">
    <property type="entry name" value="HAD superfamily/HAD-like"/>
    <property type="match status" value="1"/>
</dbReference>
<dbReference type="Proteomes" id="UP001054252">
    <property type="component" value="Unassembled WGS sequence"/>
</dbReference>